<dbReference type="AlphaFoldDB" id="A0A926F7Z4"/>
<evidence type="ECO:0000256" key="2">
    <source>
        <dbReference type="ARBA" id="ARBA00022448"/>
    </source>
</evidence>
<keyword evidence="3" id="KW-1003">Cell membrane</keyword>
<comment type="subcellular location">
    <subcellularLocation>
        <location evidence="1 7">Cell membrane</location>
        <topology evidence="1 7">Multi-pass membrane protein</topology>
    </subcellularLocation>
</comment>
<protein>
    <submittedName>
        <fullName evidence="9">Sugar ABC transporter permease</fullName>
    </submittedName>
</protein>
<name>A0A926F7Z4_9FIRM</name>
<dbReference type="GO" id="GO:0055085">
    <property type="term" value="P:transmembrane transport"/>
    <property type="evidence" value="ECO:0007669"/>
    <property type="project" value="InterPro"/>
</dbReference>
<evidence type="ECO:0000256" key="1">
    <source>
        <dbReference type="ARBA" id="ARBA00004651"/>
    </source>
</evidence>
<keyword evidence="2 7" id="KW-0813">Transport</keyword>
<organism evidence="9 10">
    <name type="scientific">Qingrenia yutianensis</name>
    <dbReference type="NCBI Taxonomy" id="2763676"/>
    <lineage>
        <taxon>Bacteria</taxon>
        <taxon>Bacillati</taxon>
        <taxon>Bacillota</taxon>
        <taxon>Clostridia</taxon>
        <taxon>Eubacteriales</taxon>
        <taxon>Oscillospiraceae</taxon>
        <taxon>Qingrenia</taxon>
    </lineage>
</organism>
<keyword evidence="6 7" id="KW-0472">Membrane</keyword>
<feature type="domain" description="ABC transmembrane type-1" evidence="8">
    <location>
        <begin position="84"/>
        <end position="297"/>
    </location>
</feature>
<dbReference type="SUPFAM" id="SSF161098">
    <property type="entry name" value="MetI-like"/>
    <property type="match status" value="1"/>
</dbReference>
<keyword evidence="5 7" id="KW-1133">Transmembrane helix</keyword>
<dbReference type="PANTHER" id="PTHR30193:SF41">
    <property type="entry name" value="DIACETYLCHITOBIOSE UPTAKE SYSTEM PERMEASE PROTEIN NGCF"/>
    <property type="match status" value="1"/>
</dbReference>
<accession>A0A926F7Z4</accession>
<keyword evidence="4 7" id="KW-0812">Transmembrane</keyword>
<dbReference type="InterPro" id="IPR051393">
    <property type="entry name" value="ABC_transporter_permease"/>
</dbReference>
<evidence type="ECO:0000313" key="10">
    <source>
        <dbReference type="Proteomes" id="UP000647416"/>
    </source>
</evidence>
<evidence type="ECO:0000313" key="9">
    <source>
        <dbReference type="EMBL" id="MBC8596426.1"/>
    </source>
</evidence>
<feature type="transmembrane region" description="Helical" evidence="7">
    <location>
        <begin position="25"/>
        <end position="43"/>
    </location>
</feature>
<evidence type="ECO:0000256" key="7">
    <source>
        <dbReference type="RuleBase" id="RU363032"/>
    </source>
</evidence>
<dbReference type="Proteomes" id="UP000647416">
    <property type="component" value="Unassembled WGS sequence"/>
</dbReference>
<feature type="transmembrane region" description="Helical" evidence="7">
    <location>
        <begin position="121"/>
        <end position="141"/>
    </location>
</feature>
<comment type="caution">
    <text evidence="9">The sequence shown here is derived from an EMBL/GenBank/DDBJ whole genome shotgun (WGS) entry which is preliminary data.</text>
</comment>
<evidence type="ECO:0000256" key="5">
    <source>
        <dbReference type="ARBA" id="ARBA00022989"/>
    </source>
</evidence>
<evidence type="ECO:0000256" key="6">
    <source>
        <dbReference type="ARBA" id="ARBA00023136"/>
    </source>
</evidence>
<dbReference type="CDD" id="cd06261">
    <property type="entry name" value="TM_PBP2"/>
    <property type="match status" value="1"/>
</dbReference>
<dbReference type="GO" id="GO:0005886">
    <property type="term" value="C:plasma membrane"/>
    <property type="evidence" value="ECO:0007669"/>
    <property type="project" value="UniProtKB-SubCell"/>
</dbReference>
<keyword evidence="10" id="KW-1185">Reference proteome</keyword>
<dbReference type="Gene3D" id="1.10.3720.10">
    <property type="entry name" value="MetI-like"/>
    <property type="match status" value="1"/>
</dbReference>
<proteinExistence type="inferred from homology"/>
<dbReference type="InterPro" id="IPR035906">
    <property type="entry name" value="MetI-like_sf"/>
</dbReference>
<evidence type="ECO:0000256" key="3">
    <source>
        <dbReference type="ARBA" id="ARBA00022475"/>
    </source>
</evidence>
<reference evidence="9" key="1">
    <citation type="submission" date="2020-08" db="EMBL/GenBank/DDBJ databases">
        <title>Genome public.</title>
        <authorList>
            <person name="Liu C."/>
            <person name="Sun Q."/>
        </authorList>
    </citation>
    <scope>NUCLEOTIDE SEQUENCE</scope>
    <source>
        <strain evidence="9">NSJ-50</strain>
    </source>
</reference>
<dbReference type="RefSeq" id="WP_262431903.1">
    <property type="nucleotide sequence ID" value="NZ_JACRTE010000005.1"/>
</dbReference>
<feature type="transmembrane region" description="Helical" evidence="7">
    <location>
        <begin position="225"/>
        <end position="244"/>
    </location>
</feature>
<dbReference type="InterPro" id="IPR000515">
    <property type="entry name" value="MetI-like"/>
</dbReference>
<feature type="transmembrane region" description="Helical" evidence="7">
    <location>
        <begin position="279"/>
        <end position="298"/>
    </location>
</feature>
<dbReference type="PROSITE" id="PS50928">
    <property type="entry name" value="ABC_TM1"/>
    <property type="match status" value="1"/>
</dbReference>
<dbReference type="Pfam" id="PF00528">
    <property type="entry name" value="BPD_transp_1"/>
    <property type="match status" value="1"/>
</dbReference>
<evidence type="ECO:0000259" key="8">
    <source>
        <dbReference type="PROSITE" id="PS50928"/>
    </source>
</evidence>
<dbReference type="EMBL" id="JACRTE010000005">
    <property type="protein sequence ID" value="MBC8596426.1"/>
    <property type="molecule type" value="Genomic_DNA"/>
</dbReference>
<dbReference type="PANTHER" id="PTHR30193">
    <property type="entry name" value="ABC TRANSPORTER PERMEASE PROTEIN"/>
    <property type="match status" value="1"/>
</dbReference>
<sequence>MTDKSILQNRKNPFLKSVLTVRKDLVAWVLIAPALIGFIVFNWQPFISSGILAFFKTQGFEIKEFVGLKNFKDVLSDSSLSKAMLNSCKYTFWSLLIGLPIPIILAIMLNELVHCKGFFRFSVYFPAIIPGMVTAIMWKILLEPGTDGFLNVILGYLHLPASQWLQDARITIPIITVVTTWSGFGPTTILYLADLQSVDLALYEAAAIDGAGFFKKLRHITLPHLSSLVRVMAIMQILGVFQSFEKPLAMTGGGPNEASTTVMMLTYNYMFSNGAMDKANALSVIVCLILIAGSIVYFKMTKAKD</sequence>
<gene>
    <name evidence="9" type="ORF">H8706_06045</name>
</gene>
<comment type="similarity">
    <text evidence="7">Belongs to the binding-protein-dependent transport system permease family.</text>
</comment>
<evidence type="ECO:0000256" key="4">
    <source>
        <dbReference type="ARBA" id="ARBA00022692"/>
    </source>
</evidence>
<feature type="transmembrane region" description="Helical" evidence="7">
    <location>
        <begin position="170"/>
        <end position="193"/>
    </location>
</feature>
<feature type="transmembrane region" description="Helical" evidence="7">
    <location>
        <begin position="90"/>
        <end position="109"/>
    </location>
</feature>